<dbReference type="Pfam" id="PF10988">
    <property type="entry name" value="DUF2807"/>
    <property type="match status" value="1"/>
</dbReference>
<feature type="domain" description="Putative auto-transporter adhesin head GIN" evidence="1">
    <location>
        <begin position="46"/>
        <end position="202"/>
    </location>
</feature>
<dbReference type="PROSITE" id="PS51257">
    <property type="entry name" value="PROKAR_LIPOPROTEIN"/>
    <property type="match status" value="1"/>
</dbReference>
<evidence type="ECO:0000259" key="1">
    <source>
        <dbReference type="Pfam" id="PF10988"/>
    </source>
</evidence>
<dbReference type="GeneID" id="30412170"/>
<evidence type="ECO:0000313" key="2">
    <source>
        <dbReference type="EMBL" id="SCG85887.1"/>
    </source>
</evidence>
<dbReference type="PATRIC" id="fig|129848.4.peg.1352"/>
<dbReference type="Gene3D" id="2.160.20.120">
    <property type="match status" value="1"/>
</dbReference>
<dbReference type="EMBL" id="LT607756">
    <property type="protein sequence ID" value="SCG85887.1"/>
    <property type="molecule type" value="Genomic_DNA"/>
</dbReference>
<evidence type="ECO:0000313" key="3">
    <source>
        <dbReference type="Proteomes" id="UP000094707"/>
    </source>
</evidence>
<dbReference type="RefSeq" id="WP_071906999.1">
    <property type="nucleotide sequence ID" value="NZ_LT607756.1"/>
</dbReference>
<organism evidence="2 3">
    <name type="scientific">Methanobacterium congolense</name>
    <dbReference type="NCBI Taxonomy" id="118062"/>
    <lineage>
        <taxon>Archaea</taxon>
        <taxon>Methanobacteriati</taxon>
        <taxon>Methanobacteriota</taxon>
        <taxon>Methanomada group</taxon>
        <taxon>Methanobacteria</taxon>
        <taxon>Methanobacteriales</taxon>
        <taxon>Methanobacteriaceae</taxon>
        <taxon>Methanobacterium</taxon>
    </lineage>
</organism>
<protein>
    <recommendedName>
        <fullName evidence="1">Putative auto-transporter adhesin head GIN domain-containing protein</fullName>
    </recommendedName>
</protein>
<name>A0A1D3L2S3_9EURY</name>
<dbReference type="KEGG" id="mcub:MCBB_1329"/>
<accession>A0A1D3L2S3</accession>
<dbReference type="Proteomes" id="UP000094707">
    <property type="component" value="Chromosome I"/>
</dbReference>
<reference evidence="2 3" key="1">
    <citation type="submission" date="2016-08" db="EMBL/GenBank/DDBJ databases">
        <authorList>
            <person name="Seilhamer J.J."/>
        </authorList>
    </citation>
    <scope>NUCLEOTIDE SEQUENCE [LARGE SCALE GENOMIC DNA]</scope>
    <source>
        <strain evidence="2">Buetzberg</strain>
    </source>
</reference>
<dbReference type="OrthoDB" id="68657at2157"/>
<keyword evidence="3" id="KW-1185">Reference proteome</keyword>
<sequence>MKKSYYVILGVLICLVVAASGCVNQGNQSGNQSTGSANQTNVQGVTSVVLNGPGTLIIQQGDKDSFTIEADSSMMSKINTQVSGNALVINNLNSASNGAVKFKLTLKSLDSVALHGNCEGNVTGLSTSKLTSTVDAGTLYLAGTSTDHTATVNGAGSINAHDLKTQTATVTINGGGSAIVNVATTLNAIVNGGGSIKYLGNPTLNKQINGMGTVTPTS</sequence>
<proteinExistence type="predicted"/>
<gene>
    <name evidence="2" type="ORF">MCBB_1329</name>
</gene>
<dbReference type="AlphaFoldDB" id="A0A1D3L2S3"/>
<dbReference type="InterPro" id="IPR021255">
    <property type="entry name" value="DUF2807"/>
</dbReference>